<dbReference type="Pfam" id="PF00753">
    <property type="entry name" value="Lactamase_B"/>
    <property type="match status" value="1"/>
</dbReference>
<accession>A0A926D5F8</accession>
<reference evidence="2" key="1">
    <citation type="submission" date="2020-08" db="EMBL/GenBank/DDBJ databases">
        <title>Genome public.</title>
        <authorList>
            <person name="Liu C."/>
            <person name="Sun Q."/>
        </authorList>
    </citation>
    <scope>NUCLEOTIDE SEQUENCE</scope>
    <source>
        <strain evidence="2">NSJ-53</strain>
    </source>
</reference>
<name>A0A926D5F8_9FIRM</name>
<dbReference type="RefSeq" id="WP_249316824.1">
    <property type="nucleotide sequence ID" value="NZ_JACRSR010000003.1"/>
</dbReference>
<dbReference type="CDD" id="cd02116">
    <property type="entry name" value="ACT"/>
    <property type="match status" value="1"/>
</dbReference>
<evidence type="ECO:0000259" key="1">
    <source>
        <dbReference type="SMART" id="SM00849"/>
    </source>
</evidence>
<dbReference type="InterPro" id="IPR036866">
    <property type="entry name" value="RibonucZ/Hydroxyglut_hydro"/>
</dbReference>
<dbReference type="Proteomes" id="UP000623172">
    <property type="component" value="Unassembled WGS sequence"/>
</dbReference>
<evidence type="ECO:0000313" key="3">
    <source>
        <dbReference type="Proteomes" id="UP000623172"/>
    </source>
</evidence>
<dbReference type="EMBL" id="JACRSR010000003">
    <property type="protein sequence ID" value="MBC8531961.1"/>
    <property type="molecule type" value="Genomic_DNA"/>
</dbReference>
<dbReference type="Gene3D" id="3.60.15.10">
    <property type="entry name" value="Ribonuclease Z/Hydroxyacylglutathione hydrolase-like"/>
    <property type="match status" value="1"/>
</dbReference>
<evidence type="ECO:0000313" key="2">
    <source>
        <dbReference type="EMBL" id="MBC8531961.1"/>
    </source>
</evidence>
<keyword evidence="3" id="KW-1185">Reference proteome</keyword>
<feature type="domain" description="Metallo-beta-lactamase" evidence="1">
    <location>
        <begin position="248"/>
        <end position="476"/>
    </location>
</feature>
<dbReference type="InterPro" id="IPR001279">
    <property type="entry name" value="Metallo-B-lactamas"/>
</dbReference>
<comment type="caution">
    <text evidence="2">The sequence shown here is derived from an EMBL/GenBank/DDBJ whole genome shotgun (WGS) entry which is preliminary data.</text>
</comment>
<gene>
    <name evidence="2" type="ORF">H8696_08895</name>
</gene>
<dbReference type="SUPFAM" id="SSF56281">
    <property type="entry name" value="Metallo-hydrolase/oxidoreductase"/>
    <property type="match status" value="1"/>
</dbReference>
<sequence length="491" mass="55491">MTVKTYMTTMPNKSGAFLLASRIIWKQGGNIVRVSYNKAVDMHALFLDIRAEEAAHAAIERELRAVGYLSKAACDARVVMVELTIPDVPGAVLPALKVLDRYDINISYINSEENGTGVQHFQMGLLIENPEVIKMLLDDLGELYPIDILEYDDAKIPLDNTIFYIRLASEMRTLFDLPPAETQAFIAEANRILQLLQKSGENPGKVFEYIRRFAHFIADHRGRAFQPEIERIHLSPKVTLHSIQPPCGSNTYVLETDNELVLIDTGYARFWPEMQEIFHTLFDNFENRLSRIYITHPDVDHCGLLSILPAPIHINEKSARFFRRQRQGQPDYREAKGFCYGYTKLNRIISGYAPPPEERMVLMDQNTPEEHGELYPLGSFAVGDLIFDVLEGSGGHVYGEMIFWEREGRAIFTGDNLVNIQGFSPEQAEFNALAPYLMTSVNVDSQKATAIRRELITRITAMEIRTGKSCFICGGHGPLSFLKEGKPVKLG</sequence>
<dbReference type="AlphaFoldDB" id="A0A926D5F8"/>
<proteinExistence type="predicted"/>
<protein>
    <submittedName>
        <fullName evidence="2">MBL fold metallo-hydrolase</fullName>
    </submittedName>
</protein>
<dbReference type="SMART" id="SM00849">
    <property type="entry name" value="Lactamase_B"/>
    <property type="match status" value="1"/>
</dbReference>
<organism evidence="2 3">
    <name type="scientific">Gehongia tenuis</name>
    <dbReference type="NCBI Taxonomy" id="2763655"/>
    <lineage>
        <taxon>Bacteria</taxon>
        <taxon>Bacillati</taxon>
        <taxon>Bacillota</taxon>
        <taxon>Clostridia</taxon>
        <taxon>Christensenellales</taxon>
        <taxon>Christensenellaceae</taxon>
        <taxon>Gehongia</taxon>
    </lineage>
</organism>